<dbReference type="Pfam" id="PF08276">
    <property type="entry name" value="PAN_2"/>
    <property type="match status" value="1"/>
</dbReference>
<dbReference type="GO" id="GO:0005886">
    <property type="term" value="C:plasma membrane"/>
    <property type="evidence" value="ECO:0007669"/>
    <property type="project" value="TreeGrafter"/>
</dbReference>
<organism evidence="13">
    <name type="scientific">Fagus sylvatica</name>
    <name type="common">Beechnut</name>
    <dbReference type="NCBI Taxonomy" id="28930"/>
    <lineage>
        <taxon>Eukaryota</taxon>
        <taxon>Viridiplantae</taxon>
        <taxon>Streptophyta</taxon>
        <taxon>Embryophyta</taxon>
        <taxon>Tracheophyta</taxon>
        <taxon>Spermatophyta</taxon>
        <taxon>Magnoliopsida</taxon>
        <taxon>eudicotyledons</taxon>
        <taxon>Gunneridae</taxon>
        <taxon>Pentapetalae</taxon>
        <taxon>rosids</taxon>
        <taxon>fabids</taxon>
        <taxon>Fagales</taxon>
        <taxon>Fagaceae</taxon>
        <taxon>Fagus</taxon>
    </lineage>
</organism>
<evidence type="ECO:0008006" key="14">
    <source>
        <dbReference type="Google" id="ProtNLM"/>
    </source>
</evidence>
<dbReference type="InterPro" id="IPR001480">
    <property type="entry name" value="Bulb-type_lectin_dom"/>
</dbReference>
<proteinExistence type="predicted"/>
<evidence type="ECO:0000256" key="9">
    <source>
        <dbReference type="ARBA" id="ARBA00023180"/>
    </source>
</evidence>
<feature type="chain" id="PRO_5014724974" description="Receptor-like serine/threonine-protein kinase" evidence="10">
    <location>
        <begin position="26"/>
        <end position="643"/>
    </location>
</feature>
<evidence type="ECO:0000256" key="10">
    <source>
        <dbReference type="SAM" id="SignalP"/>
    </source>
</evidence>
<dbReference type="PANTHER" id="PTHR27002:SF1087">
    <property type="entry name" value="PROTEIN KINASE DOMAIN-CONTAINING PROTEIN"/>
    <property type="match status" value="1"/>
</dbReference>
<keyword evidence="4 10" id="KW-0732">Signal</keyword>
<evidence type="ECO:0000259" key="12">
    <source>
        <dbReference type="PROSITE" id="PS50948"/>
    </source>
</evidence>
<evidence type="ECO:0000256" key="6">
    <source>
        <dbReference type="ARBA" id="ARBA00022777"/>
    </source>
</evidence>
<dbReference type="Pfam" id="PF11883">
    <property type="entry name" value="DUF3403"/>
    <property type="match status" value="1"/>
</dbReference>
<evidence type="ECO:0000256" key="8">
    <source>
        <dbReference type="ARBA" id="ARBA00023157"/>
    </source>
</evidence>
<evidence type="ECO:0000256" key="5">
    <source>
        <dbReference type="ARBA" id="ARBA00022741"/>
    </source>
</evidence>
<dbReference type="Pfam" id="PF01453">
    <property type="entry name" value="B_lectin"/>
    <property type="match status" value="1"/>
</dbReference>
<dbReference type="Gene3D" id="1.10.510.10">
    <property type="entry name" value="Transferase(Phosphotransferase) domain 1"/>
    <property type="match status" value="1"/>
</dbReference>
<dbReference type="EMBL" id="OIVN01001656">
    <property type="protein sequence ID" value="SPC96282.1"/>
    <property type="molecule type" value="Genomic_DNA"/>
</dbReference>
<evidence type="ECO:0000256" key="7">
    <source>
        <dbReference type="ARBA" id="ARBA00022840"/>
    </source>
</evidence>
<keyword evidence="6" id="KW-0418">Kinase</keyword>
<dbReference type="Pfam" id="PF07714">
    <property type="entry name" value="PK_Tyr_Ser-Thr"/>
    <property type="match status" value="1"/>
</dbReference>
<dbReference type="InterPro" id="IPR036426">
    <property type="entry name" value="Bulb-type_lectin_dom_sf"/>
</dbReference>
<keyword evidence="9" id="KW-0325">Glycoprotein</keyword>
<keyword evidence="7" id="KW-0067">ATP-binding</keyword>
<dbReference type="InterPro" id="IPR011009">
    <property type="entry name" value="Kinase-like_dom_sf"/>
</dbReference>
<evidence type="ECO:0000256" key="3">
    <source>
        <dbReference type="ARBA" id="ARBA00022679"/>
    </source>
</evidence>
<feature type="signal peptide" evidence="10">
    <location>
        <begin position="1"/>
        <end position="25"/>
    </location>
</feature>
<accession>A0A2N9G9Q1</accession>
<sequence length="643" mass="71333">MATNGHLLKFLFLLLFSCLLSTPHAAKWKNLTWAGDNLKPGDILNSSCYLSSPNRTFALRFFTWGNTTNSMSLLGISDWASDFIVWYASSANPIANNSGVLTLDNTATLKITHQGNDPIVLHSSTQPTNNIVATLLDSGNFVLKELHSNGSTKQVLWQSFDYPTNTLLPGMKLGVNHKANQTWSLTSWLNENSPIPGPFTLRCDPNGRQLVIQRKGVVYWESGVLRGKTYQNNLPVVTRTSMYDFVTVSNVDEEYFSYINKNQSQMSKWVLTSSGQLKHLEGPIIARVDICDGYNTNDGCKRWKCTGQNESDDDTFDLRSGYFVEDGDHSINFSNPSLGINDCRATCWSNCTCVAFASLYENDTGCRFWTDMSRFLLSNSIGSTSVFMLSSNPSRSGNNGSKDEKELLDLVISDKSINVNEIPNDAKKGHDVTVFNYKYIMAATNNFSLESKLGEGGFGPVYMGKLLTGQQIAVKRLSRNSGQGTNEFKNDGYMSPEYAMEGVFSIKSDVYSFGVLMLEIVSGRRNNSFYHADHVLNLVGYAWDLWQEGKGLELVDPAISDSCVEYQVIRCIHVSLLCVEDGAVDRPTMSDMLSMLTNESIQLPLPKKPAFSIGRKAIEANIPNRESGVHTVNGLSISDMDAR</sequence>
<dbReference type="SUPFAM" id="SSF51110">
    <property type="entry name" value="alpha-D-mannose-specific plant lectins"/>
    <property type="match status" value="1"/>
</dbReference>
<gene>
    <name evidence="13" type="ORF">FSB_LOCUS24164</name>
</gene>
<keyword evidence="3" id="KW-0808">Transferase</keyword>
<dbReference type="AlphaFoldDB" id="A0A2N9G9Q1"/>
<protein>
    <recommendedName>
        <fullName evidence="14">Receptor-like serine/threonine-protein kinase</fullName>
    </recommendedName>
</protein>
<evidence type="ECO:0000256" key="2">
    <source>
        <dbReference type="ARBA" id="ARBA00022527"/>
    </source>
</evidence>
<dbReference type="GO" id="GO:0005524">
    <property type="term" value="F:ATP binding"/>
    <property type="evidence" value="ECO:0007669"/>
    <property type="project" value="UniProtKB-KW"/>
</dbReference>
<dbReference type="SMART" id="SM00108">
    <property type="entry name" value="B_lectin"/>
    <property type="match status" value="1"/>
</dbReference>
<dbReference type="FunFam" id="1.10.510.10:FF:001722">
    <property type="entry name" value="G-type lectin S-receptor-like serine/threonine-protein kinase B120"/>
    <property type="match status" value="1"/>
</dbReference>
<dbReference type="Gene3D" id="2.90.10.10">
    <property type="entry name" value="Bulb-type lectin domain"/>
    <property type="match status" value="1"/>
</dbReference>
<dbReference type="GO" id="GO:0004674">
    <property type="term" value="F:protein serine/threonine kinase activity"/>
    <property type="evidence" value="ECO:0007669"/>
    <property type="project" value="UniProtKB-KW"/>
</dbReference>
<feature type="domain" description="Bulb-type lectin" evidence="11">
    <location>
        <begin position="35"/>
        <end position="156"/>
    </location>
</feature>
<dbReference type="PROSITE" id="PS50948">
    <property type="entry name" value="PAN"/>
    <property type="match status" value="1"/>
</dbReference>
<dbReference type="InterPro" id="IPR001245">
    <property type="entry name" value="Ser-Thr/Tyr_kinase_cat_dom"/>
</dbReference>
<dbReference type="Gene3D" id="3.30.200.20">
    <property type="entry name" value="Phosphorylase Kinase, domain 1"/>
    <property type="match status" value="1"/>
</dbReference>
<name>A0A2N9G9Q1_FAGSY</name>
<dbReference type="InterPro" id="IPR003609">
    <property type="entry name" value="Pan_app"/>
</dbReference>
<evidence type="ECO:0000256" key="1">
    <source>
        <dbReference type="ARBA" id="ARBA00004479"/>
    </source>
</evidence>
<keyword evidence="2" id="KW-0723">Serine/threonine-protein kinase</keyword>
<keyword evidence="8" id="KW-1015">Disulfide bond</keyword>
<dbReference type="PROSITE" id="PS50927">
    <property type="entry name" value="BULB_LECTIN"/>
    <property type="match status" value="1"/>
</dbReference>
<dbReference type="SUPFAM" id="SSF56112">
    <property type="entry name" value="Protein kinase-like (PK-like)"/>
    <property type="match status" value="1"/>
</dbReference>
<evidence type="ECO:0000256" key="4">
    <source>
        <dbReference type="ARBA" id="ARBA00022729"/>
    </source>
</evidence>
<comment type="subcellular location">
    <subcellularLocation>
        <location evidence="1">Membrane</location>
        <topology evidence="1">Single-pass type I membrane protein</topology>
    </subcellularLocation>
</comment>
<reference evidence="13" key="1">
    <citation type="submission" date="2018-02" db="EMBL/GenBank/DDBJ databases">
        <authorList>
            <person name="Cohen D.B."/>
            <person name="Kent A.D."/>
        </authorList>
    </citation>
    <scope>NUCLEOTIDE SEQUENCE</scope>
</reference>
<dbReference type="InterPro" id="IPR021820">
    <property type="entry name" value="S-locus_recpt_kinase_C"/>
</dbReference>
<evidence type="ECO:0000259" key="11">
    <source>
        <dbReference type="PROSITE" id="PS50927"/>
    </source>
</evidence>
<evidence type="ECO:0000313" key="13">
    <source>
        <dbReference type="EMBL" id="SPC96282.1"/>
    </source>
</evidence>
<feature type="domain" description="Apple" evidence="12">
    <location>
        <begin position="305"/>
        <end position="393"/>
    </location>
</feature>
<keyword evidence="5" id="KW-0547">Nucleotide-binding</keyword>
<dbReference type="PANTHER" id="PTHR27002">
    <property type="entry name" value="RECEPTOR-LIKE SERINE/THREONINE-PROTEIN KINASE SD1-8"/>
    <property type="match status" value="1"/>
</dbReference>